<evidence type="ECO:0000313" key="1">
    <source>
        <dbReference type="EMBL" id="KAI8011315.1"/>
    </source>
</evidence>
<reference evidence="1 2" key="1">
    <citation type="journal article" date="2022" name="Plant J.">
        <title>Chromosome-level genome of Camellia lanceoleosa provides a valuable resource for understanding genome evolution and self-incompatibility.</title>
        <authorList>
            <person name="Gong W."/>
            <person name="Xiao S."/>
            <person name="Wang L."/>
            <person name="Liao Z."/>
            <person name="Chang Y."/>
            <person name="Mo W."/>
            <person name="Hu G."/>
            <person name="Li W."/>
            <person name="Zhao G."/>
            <person name="Zhu H."/>
            <person name="Hu X."/>
            <person name="Ji K."/>
            <person name="Xiang X."/>
            <person name="Song Q."/>
            <person name="Yuan D."/>
            <person name="Jin S."/>
            <person name="Zhang L."/>
        </authorList>
    </citation>
    <scope>NUCLEOTIDE SEQUENCE [LARGE SCALE GENOMIC DNA]</scope>
    <source>
        <strain evidence="1">SQ_2022a</strain>
    </source>
</reference>
<evidence type="ECO:0000313" key="2">
    <source>
        <dbReference type="Proteomes" id="UP001060215"/>
    </source>
</evidence>
<dbReference type="Proteomes" id="UP001060215">
    <property type="component" value="Chromosome 5"/>
</dbReference>
<accession>A0ACC0HDL4</accession>
<organism evidence="1 2">
    <name type="scientific">Camellia lanceoleosa</name>
    <dbReference type="NCBI Taxonomy" id="1840588"/>
    <lineage>
        <taxon>Eukaryota</taxon>
        <taxon>Viridiplantae</taxon>
        <taxon>Streptophyta</taxon>
        <taxon>Embryophyta</taxon>
        <taxon>Tracheophyta</taxon>
        <taxon>Spermatophyta</taxon>
        <taxon>Magnoliopsida</taxon>
        <taxon>eudicotyledons</taxon>
        <taxon>Gunneridae</taxon>
        <taxon>Pentapetalae</taxon>
        <taxon>asterids</taxon>
        <taxon>Ericales</taxon>
        <taxon>Theaceae</taxon>
        <taxon>Camellia</taxon>
    </lineage>
</organism>
<comment type="caution">
    <text evidence="1">The sequence shown here is derived from an EMBL/GenBank/DDBJ whole genome shotgun (WGS) entry which is preliminary data.</text>
</comment>
<dbReference type="EMBL" id="CM045762">
    <property type="protein sequence ID" value="KAI8011315.1"/>
    <property type="molecule type" value="Genomic_DNA"/>
</dbReference>
<sequence length="384" mass="44445">MLVKFFPWRHSRHQTLTLHSNIPFHDVTQPTILCISHFLSQSRSQNEDTYDPPFSFTSKSLKPNNKNKEKKQGNSQNKASSKSEKDLDFPLKSNLPFDFRYSYSETNPSIEPIGYREPPRFSPFGPGRLDRKWTGTCALAKEAVDLLKLEEQRREVLGEPLSKEEVAVLVERFRHNDCSRQINLGKGGVTHNMLEDIHNHWKRAEAVRIKCLGVPTLDMDNVCFQLEDKTGGNIIYRHINILLLYRGRNYDFKKRPVIPLMLWKPYAPIYPKLVKNVADGLTFEETKEMRNRGLNSPPLMKLTRNGVYVNVVERVREVFQTEEVVRLDCTHVGLSDCKKIGVKLRDLVPCVPILFKDDQIILWRGKEELERDSSSLIEPTTDAR</sequence>
<keyword evidence="2" id="KW-1185">Reference proteome</keyword>
<gene>
    <name evidence="1" type="ORF">LOK49_LG06G00500</name>
</gene>
<protein>
    <submittedName>
        <fullName evidence="1">Uncharacterized protein</fullName>
    </submittedName>
</protein>
<name>A0ACC0HDL4_9ERIC</name>
<proteinExistence type="predicted"/>